<organism evidence="1 2">
    <name type="scientific">Enhydrobacter aerosaccus</name>
    <dbReference type="NCBI Taxonomy" id="225324"/>
    <lineage>
        <taxon>Bacteria</taxon>
        <taxon>Pseudomonadati</taxon>
        <taxon>Pseudomonadota</taxon>
        <taxon>Alphaproteobacteria</taxon>
        <taxon>Hyphomicrobiales</taxon>
        <taxon>Enhydrobacter</taxon>
    </lineage>
</organism>
<name>A0ABR5IPJ5_9HYPH</name>
<dbReference type="EMBL" id="LGSW01000001">
    <property type="protein sequence ID" value="KND22899.1"/>
    <property type="molecule type" value="Genomic_DNA"/>
</dbReference>
<proteinExistence type="predicted"/>
<evidence type="ECO:0000313" key="2">
    <source>
        <dbReference type="Proteomes" id="UP000053900"/>
    </source>
</evidence>
<keyword evidence="2" id="KW-1185">Reference proteome</keyword>
<evidence type="ECO:0000313" key="1">
    <source>
        <dbReference type="EMBL" id="KND22899.1"/>
    </source>
</evidence>
<comment type="caution">
    <text evidence="1">The sequence shown here is derived from an EMBL/GenBank/DDBJ whole genome shotgun (WGS) entry which is preliminary data.</text>
</comment>
<gene>
    <name evidence="1" type="ORF">AFK20_02110</name>
</gene>
<reference evidence="1 2" key="1">
    <citation type="submission" date="2015-07" db="EMBL/GenBank/DDBJ databases">
        <title>Draft genome of Enhydrobacter aerosaccus.</title>
        <authorList>
            <person name="Wang X."/>
        </authorList>
    </citation>
    <scope>NUCLEOTIDE SEQUENCE [LARGE SCALE GENOMIC DNA]</scope>
    <source>
        <strain evidence="1 2">CGMCC9176</strain>
    </source>
</reference>
<dbReference type="Proteomes" id="UP000053900">
    <property type="component" value="Unassembled WGS sequence"/>
</dbReference>
<protein>
    <submittedName>
        <fullName evidence="1">Uncharacterized protein</fullName>
    </submittedName>
</protein>
<sequence>MLFFYFDRSMVLQHFLQAQEKDRVVKREVKNTHNQRFGEGINHIEKALQRLFQRKIHDEGKIEG</sequence>
<accession>A0ABR5IPJ5</accession>